<name>A0A151MQA6_ALLMI</name>
<gene>
    <name evidence="1" type="ORF">Y1Q_0019188</name>
</gene>
<keyword evidence="2" id="KW-1185">Reference proteome</keyword>
<dbReference type="AlphaFoldDB" id="A0A151MQA6"/>
<proteinExistence type="predicted"/>
<accession>A0A151MQA6</accession>
<comment type="caution">
    <text evidence="1">The sequence shown here is derived from an EMBL/GenBank/DDBJ whole genome shotgun (WGS) entry which is preliminary data.</text>
</comment>
<organism evidence="1 2">
    <name type="scientific">Alligator mississippiensis</name>
    <name type="common">American alligator</name>
    <dbReference type="NCBI Taxonomy" id="8496"/>
    <lineage>
        <taxon>Eukaryota</taxon>
        <taxon>Metazoa</taxon>
        <taxon>Chordata</taxon>
        <taxon>Craniata</taxon>
        <taxon>Vertebrata</taxon>
        <taxon>Euteleostomi</taxon>
        <taxon>Archelosauria</taxon>
        <taxon>Archosauria</taxon>
        <taxon>Crocodylia</taxon>
        <taxon>Alligatoridae</taxon>
        <taxon>Alligatorinae</taxon>
        <taxon>Alligator</taxon>
    </lineage>
</organism>
<evidence type="ECO:0000313" key="1">
    <source>
        <dbReference type="EMBL" id="KYO26718.1"/>
    </source>
</evidence>
<evidence type="ECO:0000313" key="2">
    <source>
        <dbReference type="Proteomes" id="UP000050525"/>
    </source>
</evidence>
<protein>
    <submittedName>
        <fullName evidence="1">Uncharacterized protein</fullName>
    </submittedName>
</protein>
<dbReference type="Proteomes" id="UP000050525">
    <property type="component" value="Unassembled WGS sequence"/>
</dbReference>
<dbReference type="EMBL" id="AKHW03005461">
    <property type="protein sequence ID" value="KYO26718.1"/>
    <property type="molecule type" value="Genomic_DNA"/>
</dbReference>
<reference evidence="1 2" key="1">
    <citation type="journal article" date="2012" name="Genome Biol.">
        <title>Sequencing three crocodilian genomes to illuminate the evolution of archosaurs and amniotes.</title>
        <authorList>
            <person name="St John J.A."/>
            <person name="Braun E.L."/>
            <person name="Isberg S.R."/>
            <person name="Miles L.G."/>
            <person name="Chong A.Y."/>
            <person name="Gongora J."/>
            <person name="Dalzell P."/>
            <person name="Moran C."/>
            <person name="Bed'hom B."/>
            <person name="Abzhanov A."/>
            <person name="Burgess S.C."/>
            <person name="Cooksey A.M."/>
            <person name="Castoe T.A."/>
            <person name="Crawford N.G."/>
            <person name="Densmore L.D."/>
            <person name="Drew J.C."/>
            <person name="Edwards S.V."/>
            <person name="Faircloth B.C."/>
            <person name="Fujita M.K."/>
            <person name="Greenwold M.J."/>
            <person name="Hoffmann F.G."/>
            <person name="Howard J.M."/>
            <person name="Iguchi T."/>
            <person name="Janes D.E."/>
            <person name="Khan S.Y."/>
            <person name="Kohno S."/>
            <person name="de Koning A.J."/>
            <person name="Lance S.L."/>
            <person name="McCarthy F.M."/>
            <person name="McCormack J.E."/>
            <person name="Merchant M.E."/>
            <person name="Peterson D.G."/>
            <person name="Pollock D.D."/>
            <person name="Pourmand N."/>
            <person name="Raney B.J."/>
            <person name="Roessler K.A."/>
            <person name="Sanford J.R."/>
            <person name="Sawyer R.H."/>
            <person name="Schmidt C.J."/>
            <person name="Triplett E.W."/>
            <person name="Tuberville T.D."/>
            <person name="Venegas-Anaya M."/>
            <person name="Howard J.T."/>
            <person name="Jarvis E.D."/>
            <person name="Guillette L.J.Jr."/>
            <person name="Glenn T.C."/>
            <person name="Green R.E."/>
            <person name="Ray D.A."/>
        </authorList>
    </citation>
    <scope>NUCLEOTIDE SEQUENCE [LARGE SCALE GENOMIC DNA]</scope>
    <source>
        <strain evidence="1">KSC_2009_1</strain>
    </source>
</reference>
<sequence length="92" mass="10007">MRRLSGVAADACDGRCRGRSESSSAQPWAGSLQLLLFRLWGENGSKAALNAGQLCCDFSQKNWTSIIMDMCVRLRLTKCSRAAFARTGSCLS</sequence>